<comment type="cofactor">
    <cofactor evidence="1 10">
        <name>Fe(2+)</name>
        <dbReference type="ChEBI" id="CHEBI:29033"/>
    </cofactor>
</comment>
<evidence type="ECO:0000256" key="7">
    <source>
        <dbReference type="ARBA" id="ARBA00023002"/>
    </source>
</evidence>
<dbReference type="PANTHER" id="PTHR15497:SF1">
    <property type="entry name" value="3-HYDROXYANTHRANILATE 3,4-DIOXYGENASE"/>
    <property type="match status" value="1"/>
</dbReference>
<comment type="subcellular location">
    <subcellularLocation>
        <location evidence="10">Cytoplasm</location>
    </subcellularLocation>
</comment>
<evidence type="ECO:0000256" key="4">
    <source>
        <dbReference type="ARBA" id="ARBA00022642"/>
    </source>
</evidence>
<dbReference type="CDD" id="cd06123">
    <property type="entry name" value="cupin_HAO"/>
    <property type="match status" value="1"/>
</dbReference>
<comment type="catalytic activity">
    <reaction evidence="9 10">
        <text>3-hydroxyanthranilate + O2 = (2Z,4Z)-2-amino-3-carboxymuconate 6-semialdehyde</text>
        <dbReference type="Rhea" id="RHEA:17953"/>
        <dbReference type="ChEBI" id="CHEBI:15379"/>
        <dbReference type="ChEBI" id="CHEBI:36559"/>
        <dbReference type="ChEBI" id="CHEBI:77612"/>
        <dbReference type="EC" id="1.13.11.6"/>
    </reaction>
</comment>
<evidence type="ECO:0000313" key="12">
    <source>
        <dbReference type="Proteomes" id="UP000007110"/>
    </source>
</evidence>
<reference evidence="12" key="1">
    <citation type="submission" date="2015-02" db="EMBL/GenBank/DDBJ databases">
        <title>Genome sequencing for Strongylocentrotus purpuratus.</title>
        <authorList>
            <person name="Murali S."/>
            <person name="Liu Y."/>
            <person name="Vee V."/>
            <person name="English A."/>
            <person name="Wang M."/>
            <person name="Skinner E."/>
            <person name="Han Y."/>
            <person name="Muzny D.M."/>
            <person name="Worley K.C."/>
            <person name="Gibbs R.A."/>
        </authorList>
    </citation>
    <scope>NUCLEOTIDE SEQUENCE</scope>
</reference>
<accession>A0A7M7RC30</accession>
<keyword evidence="12" id="KW-1185">Reference proteome</keyword>
<keyword evidence="5 10" id="KW-0479">Metal-binding</keyword>
<dbReference type="Gene3D" id="2.60.120.10">
    <property type="entry name" value="Jelly Rolls"/>
    <property type="match status" value="1"/>
</dbReference>
<name>A0A7M7RC30_STRPU</name>
<keyword evidence="4 10" id="KW-0662">Pyridine nucleotide biosynthesis</keyword>
<comment type="caution">
    <text evidence="10">Lacks conserved residue(s) required for the propagation of feature annotation.</text>
</comment>
<feature type="binding site" evidence="10">
    <location>
        <position position="52"/>
    </location>
    <ligand>
        <name>Fe cation</name>
        <dbReference type="ChEBI" id="CHEBI:24875"/>
        <note>catalytic</note>
    </ligand>
</feature>
<dbReference type="NCBIfam" id="TIGR03037">
    <property type="entry name" value="anthran_nbaC"/>
    <property type="match status" value="1"/>
</dbReference>
<feature type="binding site" evidence="10">
    <location>
        <position position="48"/>
    </location>
    <ligand>
        <name>O2</name>
        <dbReference type="ChEBI" id="CHEBI:15379"/>
    </ligand>
</feature>
<keyword evidence="6 10" id="KW-0223">Dioxygenase</keyword>
<dbReference type="GO" id="GO:0008198">
    <property type="term" value="F:ferrous iron binding"/>
    <property type="evidence" value="ECO:0007669"/>
    <property type="project" value="UniProtKB-UniRule"/>
</dbReference>
<dbReference type="OrthoDB" id="204928at2759"/>
<dbReference type="UniPathway" id="UPA00253">
    <property type="reaction ID" value="UER00330"/>
</dbReference>
<dbReference type="EC" id="1.13.11.6" evidence="10"/>
<dbReference type="GO" id="GO:0006569">
    <property type="term" value="P:L-tryptophan catabolic process"/>
    <property type="evidence" value="ECO:0007669"/>
    <property type="project" value="UniProtKB-UniRule"/>
</dbReference>
<keyword evidence="7 10" id="KW-0560">Oxidoreductase</keyword>
<feature type="binding site" evidence="10">
    <location>
        <position position="100"/>
    </location>
    <ligand>
        <name>substrate</name>
    </ligand>
</feature>
<feature type="region of interest" description="Domain A (catalytic)" evidence="10">
    <location>
        <begin position="1"/>
        <end position="166"/>
    </location>
</feature>
<dbReference type="InterPro" id="IPR011051">
    <property type="entry name" value="RmlC_Cupin_sf"/>
</dbReference>
<comment type="function">
    <text evidence="2 10">Catalyzes the oxidative ring opening of 3-hydroxyanthranilate to 2-amino-3-carboxymuconate semialdehyde, which spontaneously cyclizes to quinolinate.</text>
</comment>
<organism evidence="11 12">
    <name type="scientific">Strongylocentrotus purpuratus</name>
    <name type="common">Purple sea urchin</name>
    <dbReference type="NCBI Taxonomy" id="7668"/>
    <lineage>
        <taxon>Eukaryota</taxon>
        <taxon>Metazoa</taxon>
        <taxon>Echinodermata</taxon>
        <taxon>Eleutherozoa</taxon>
        <taxon>Echinozoa</taxon>
        <taxon>Echinoidea</taxon>
        <taxon>Euechinoidea</taxon>
        <taxon>Echinacea</taxon>
        <taxon>Camarodonta</taxon>
        <taxon>Echinidea</taxon>
        <taxon>Strongylocentrotidae</taxon>
        <taxon>Strongylocentrotus</taxon>
    </lineage>
</organism>
<dbReference type="InParanoid" id="A0A7M7RC30"/>
<dbReference type="FunCoup" id="A0A7M7RC30">
    <property type="interactions" value="247"/>
</dbReference>
<feature type="region of interest" description="Domain B" evidence="10">
    <location>
        <begin position="166"/>
        <end position="301"/>
    </location>
</feature>
<dbReference type="GO" id="GO:0019805">
    <property type="term" value="P:quinolinate biosynthetic process"/>
    <property type="evidence" value="ECO:0007669"/>
    <property type="project" value="UniProtKB-UniRule"/>
</dbReference>
<dbReference type="InterPro" id="IPR014710">
    <property type="entry name" value="RmlC-like_jellyroll"/>
</dbReference>
<reference evidence="11" key="2">
    <citation type="submission" date="2021-01" db="UniProtKB">
        <authorList>
            <consortium name="EnsemblMetazoa"/>
        </authorList>
    </citation>
    <scope>IDENTIFICATION</scope>
</reference>
<dbReference type="KEGG" id="spu:582154"/>
<feature type="binding site" evidence="10">
    <location>
        <position position="58"/>
    </location>
    <ligand>
        <name>Fe cation</name>
        <dbReference type="ChEBI" id="CHEBI:24875"/>
        <note>catalytic</note>
    </ligand>
</feature>
<dbReference type="EnsemblMetazoa" id="XM_782121">
    <property type="protein sequence ID" value="XP_787214"/>
    <property type="gene ID" value="LOC582154"/>
</dbReference>
<dbReference type="GO" id="GO:0043420">
    <property type="term" value="P:anthranilate metabolic process"/>
    <property type="evidence" value="ECO:0007669"/>
    <property type="project" value="UniProtKB-UniRule"/>
</dbReference>
<comment type="pathway">
    <text evidence="10">Cofactor biosynthesis; NAD(+) biosynthesis; quinolinate from L-kynurenine: step 3/3.</text>
</comment>
<evidence type="ECO:0000256" key="2">
    <source>
        <dbReference type="ARBA" id="ARBA00002752"/>
    </source>
</evidence>
<dbReference type="AlphaFoldDB" id="A0A7M7RC30"/>
<protein>
    <recommendedName>
        <fullName evidence="10">3-hydroxyanthranilate 3,4-dioxygenase</fullName>
        <ecNumber evidence="10">1.13.11.6</ecNumber>
    </recommendedName>
    <alternativeName>
        <fullName evidence="10">3-hydroxyanthranilate oxygenase</fullName>
        <shortName evidence="10">3-HAO</shortName>
    </alternativeName>
    <alternativeName>
        <fullName evidence="10">3-hydroxyanthranilic acid dioxygenase</fullName>
        <shortName evidence="10">HAD</shortName>
    </alternativeName>
</protein>
<dbReference type="Proteomes" id="UP000007110">
    <property type="component" value="Unassembled WGS sequence"/>
</dbReference>
<dbReference type="GO" id="GO:0046874">
    <property type="term" value="P:quinolinate metabolic process"/>
    <property type="evidence" value="ECO:0000318"/>
    <property type="project" value="GO_Central"/>
</dbReference>
<keyword evidence="8 10" id="KW-0408">Iron</keyword>
<comment type="similarity">
    <text evidence="10">Belongs to the 3-HAO family.</text>
</comment>
<dbReference type="GO" id="GO:0005737">
    <property type="term" value="C:cytoplasm"/>
    <property type="evidence" value="ECO:0000318"/>
    <property type="project" value="GO_Central"/>
</dbReference>
<dbReference type="RefSeq" id="XP_787214.3">
    <property type="nucleotide sequence ID" value="XM_782121.5"/>
</dbReference>
<evidence type="ECO:0000256" key="3">
    <source>
        <dbReference type="ARBA" id="ARBA00022490"/>
    </source>
</evidence>
<evidence type="ECO:0000256" key="9">
    <source>
        <dbReference type="ARBA" id="ARBA00052793"/>
    </source>
</evidence>
<dbReference type="CTD" id="23498"/>
<feature type="binding site" evidence="10">
    <location>
        <position position="110"/>
    </location>
    <ligand>
        <name>substrate</name>
    </ligand>
</feature>
<dbReference type="GeneID" id="582154"/>
<dbReference type="FunFam" id="2.60.120.10:FF:000077">
    <property type="entry name" value="3-hydroxyanthranilate 3,4-dioxygenase"/>
    <property type="match status" value="1"/>
</dbReference>
<evidence type="ECO:0000256" key="5">
    <source>
        <dbReference type="ARBA" id="ARBA00022723"/>
    </source>
</evidence>
<sequence>MSANHIDITNIDEWIEENKKFFLPPVCNKMMYSEGQMKAFFVGGPNVRKDYHIEEGEELFYMKKGDMCLKVVEQNKHRDIHIKEGEIFLLPSCIPHSPQRQADTVGLVLERERDLEEKDGLRYYVDGTLERLYEEWFYCEDLGIQLAPVIKRYFASEQHKTGKPIEGTLPEKPPVTLDTERKLNAPFKLQEWIEKNREEIDSKGSKSLFGDKNQFSVVMWGAGTESGGCEEAEVWLWQLEGKSDVGVGDAKVKKYELNEGECMLIPKGATYMATREKGSLCMVCFQDPRRKKELAKAAGDE</sequence>
<dbReference type="GO" id="GO:0034354">
    <property type="term" value="P:'de novo' NAD+ biosynthetic process from L-tryptophan"/>
    <property type="evidence" value="ECO:0000318"/>
    <property type="project" value="GO_Central"/>
</dbReference>
<dbReference type="Pfam" id="PF06052">
    <property type="entry name" value="3-HAO"/>
    <property type="match status" value="1"/>
</dbReference>
<feature type="binding site" evidence="10">
    <location>
        <position position="96"/>
    </location>
    <ligand>
        <name>Fe cation</name>
        <dbReference type="ChEBI" id="CHEBI:24875"/>
        <note>catalytic</note>
    </ligand>
</feature>
<dbReference type="HAMAP" id="MF_00825">
    <property type="entry name" value="3_HAO"/>
    <property type="match status" value="1"/>
</dbReference>
<evidence type="ECO:0000313" key="11">
    <source>
        <dbReference type="EnsemblMetazoa" id="XP_787214"/>
    </source>
</evidence>
<dbReference type="InterPro" id="IPR010329">
    <property type="entry name" value="3hydroanth_dOase"/>
</dbReference>
<evidence type="ECO:0000256" key="1">
    <source>
        <dbReference type="ARBA" id="ARBA00001954"/>
    </source>
</evidence>
<dbReference type="PANTHER" id="PTHR15497">
    <property type="entry name" value="3-HYDROXYANTHRANILATE 3,4-DIOXYGENASE"/>
    <property type="match status" value="1"/>
</dbReference>
<dbReference type="OMA" id="MWLWQLE"/>
<proteinExistence type="inferred from homology"/>
<evidence type="ECO:0000256" key="8">
    <source>
        <dbReference type="ARBA" id="ARBA00023004"/>
    </source>
</evidence>
<evidence type="ECO:0000256" key="6">
    <source>
        <dbReference type="ARBA" id="ARBA00022964"/>
    </source>
</evidence>
<dbReference type="GO" id="GO:0000334">
    <property type="term" value="F:3-hydroxyanthranilate 3,4-dioxygenase activity"/>
    <property type="evidence" value="ECO:0000318"/>
    <property type="project" value="GO_Central"/>
</dbReference>
<dbReference type="SUPFAM" id="SSF51182">
    <property type="entry name" value="RmlC-like cupins"/>
    <property type="match status" value="2"/>
</dbReference>
<keyword evidence="3 10" id="KW-0963">Cytoplasm</keyword>
<feature type="binding site" evidence="10">
    <location>
        <position position="58"/>
    </location>
    <ligand>
        <name>substrate</name>
    </ligand>
</feature>
<evidence type="ECO:0000256" key="10">
    <source>
        <dbReference type="HAMAP-Rule" id="MF_03019"/>
    </source>
</evidence>